<reference evidence="1 2" key="1">
    <citation type="journal article" date="2015" name="Genome Biol. Evol.">
        <title>Phylogenomic analyses indicate that early fungi evolved digesting cell walls of algal ancestors of land plants.</title>
        <authorList>
            <person name="Chang Y."/>
            <person name="Wang S."/>
            <person name="Sekimoto S."/>
            <person name="Aerts A.L."/>
            <person name="Choi C."/>
            <person name="Clum A."/>
            <person name="LaButti K.M."/>
            <person name="Lindquist E.A."/>
            <person name="Yee Ngan C."/>
            <person name="Ohm R.A."/>
            <person name="Salamov A.A."/>
            <person name="Grigoriev I.V."/>
            <person name="Spatafora J.W."/>
            <person name="Berbee M.L."/>
        </authorList>
    </citation>
    <scope>NUCLEOTIDE SEQUENCE [LARGE SCALE GENOMIC DNA]</scope>
    <source>
        <strain evidence="1 2">JEL478</strain>
    </source>
</reference>
<gene>
    <name evidence="1" type="ORF">M427DRAFT_60849</name>
</gene>
<protein>
    <submittedName>
        <fullName evidence="1">Uncharacterized protein</fullName>
    </submittedName>
</protein>
<dbReference type="AlphaFoldDB" id="A0A139A397"/>
<keyword evidence="2" id="KW-1185">Reference proteome</keyword>
<proteinExistence type="predicted"/>
<dbReference type="Proteomes" id="UP000070544">
    <property type="component" value="Unassembled WGS sequence"/>
</dbReference>
<name>A0A139A397_GONPJ</name>
<dbReference type="EMBL" id="KQ965804">
    <property type="protein sequence ID" value="KXS11287.1"/>
    <property type="molecule type" value="Genomic_DNA"/>
</dbReference>
<evidence type="ECO:0000313" key="1">
    <source>
        <dbReference type="EMBL" id="KXS11287.1"/>
    </source>
</evidence>
<sequence length="170" mass="18468">MLAKESKFHLHLQYNASKAISYQELSPNMSNHSVCSPSSTIATALNTDAVMLYSVSSPVVPAAPVKNFRNTLAPYPYGSNRSVKPMVSSRATFLCQSPTHCGRYKDGEEEVEHHEEGSAPHVDGSSKPPKFVVVFGFLGFAGLGGNLCEVWPWCGEVDVFGTRSRIFASP</sequence>
<evidence type="ECO:0000313" key="2">
    <source>
        <dbReference type="Proteomes" id="UP000070544"/>
    </source>
</evidence>
<organism evidence="1 2">
    <name type="scientific">Gonapodya prolifera (strain JEL478)</name>
    <name type="common">Monoblepharis prolifera</name>
    <dbReference type="NCBI Taxonomy" id="1344416"/>
    <lineage>
        <taxon>Eukaryota</taxon>
        <taxon>Fungi</taxon>
        <taxon>Fungi incertae sedis</taxon>
        <taxon>Chytridiomycota</taxon>
        <taxon>Chytridiomycota incertae sedis</taxon>
        <taxon>Monoblepharidomycetes</taxon>
        <taxon>Monoblepharidales</taxon>
        <taxon>Gonapodyaceae</taxon>
        <taxon>Gonapodya</taxon>
    </lineage>
</organism>
<accession>A0A139A397</accession>